<sequence length="1177" mass="125875">MAQLDVDDLMLCVSGIGSTNTIEEKRVYVPGEECLACLNDLQRYLRRDNPKEMAAHKQLGEWAVAKMHLLPMLLSQAHDGRLVFNLLKILVKLTMPIPPEAADARLQDAIDAHKEAFAACPDAVRVIMRLLVDPLRRSASGGAEAESENVFIELVLTLFRNLMHTPPPDSSPPGAAQAHAFRQSLGAHARILAVLEAEDVLEVVLYVTQLLSESSATRSWNLMLLEVVYCIVSFTEPDEVLAKARAHDGARAGGARERAPAGTRAPEAARAPARAGAPRLAELLKREQAARVATLVSSTVRHSNFGGAYANQSAFGAEAVVGRVQRDGAAALAEASKRKRLTKARAPLLEGRGHVSVGAARASGLLKFAARMLGGPLGALALTVRKDLVDAAFGSTAGNARRVLPADYVYFAAVSAWFCDVHRALELSRLSRARADGAAAHFEVAPVAASCELPCWQLALRLAREHLEAKAWLKLGVIIRYLRALVQVVDEMAARGDGEARRVARALFQNVFYEGEMVALLREVLRAYEPYHMGVSYLRDAIELTHVTLRQLESYGKEQGGIVLQKRRARRKRRGEAAARAAEAARVEARRAAVERARLDAVEAGASADETAAMVARAELEADMEAAAAAAAALADAVAGVDAPRADGDGDGDGDDDEEGVDVAVLEEVALDFERQLAELTTNQVVWKYCLALKGWRTNPPAVNHCVAKFLHRVMRQCNLEPVLWQLSVLQIAHAVLEHRDARERAEFNEVRALCDRIARRFLDAAARSPLLVVEALFWKRHAECEELRGGYANARQRAADRQAFERAAQQRAVFGDDGDDGVARDGAGGAHEAGGGGGSGEAGDGDDDDDGDRDWKPDLANSAEDGAADDDDASGDDARAQPADRGARAPKGSAPRNRAPWSADEDATLALEYELWAEHEHAYELVAERLDERSAKDVRRRVRKLGLRKAARARARARGAHADDGVRVPLVVAGGEEGSSDDDDDAPAPKRRAGGLDGESGAREANADGGAEGHGDPFAAPHDGDPADAIDAPSSPSSPRAAVGARLSAARTERKSAPDPRIASDDEEPLYTTRGECGRLDPAKRDATRADSGAPRVEPMIGARTPGATRPTALGSNDDDDHMPGEHEAEDAERRAAATPAVRELGVADDDSDDDAEMDALLAAAAGLPAPATSAA</sequence>
<name>A0A8J6CEK3_DIALT</name>
<reference evidence="6" key="1">
    <citation type="submission" date="2021-05" db="EMBL/GenBank/DDBJ databases">
        <title>The genome of the haptophyte Pavlova lutheri (Diacronema luteri, Pavlovales) - a model for lipid biosynthesis in eukaryotic algae.</title>
        <authorList>
            <person name="Hulatt C.J."/>
            <person name="Posewitz M.C."/>
        </authorList>
    </citation>
    <scope>NUCLEOTIDE SEQUENCE</scope>
    <source>
        <strain evidence="6">NIVA-4/92</strain>
    </source>
</reference>
<evidence type="ECO:0000259" key="5">
    <source>
        <dbReference type="Pfam" id="PF04821"/>
    </source>
</evidence>
<evidence type="ECO:0000313" key="7">
    <source>
        <dbReference type="Proteomes" id="UP000751190"/>
    </source>
</evidence>
<evidence type="ECO:0000313" key="6">
    <source>
        <dbReference type="EMBL" id="KAG8469749.1"/>
    </source>
</evidence>
<dbReference type="PANTHER" id="PTHR22940">
    <property type="entry name" value="TIMEOUT/TIMELESS-2"/>
    <property type="match status" value="1"/>
</dbReference>
<dbReference type="GO" id="GO:0000076">
    <property type="term" value="P:DNA replication checkpoint signaling"/>
    <property type="evidence" value="ECO:0007669"/>
    <property type="project" value="TreeGrafter"/>
</dbReference>
<gene>
    <name evidence="6" type="ORF">KFE25_006204</name>
</gene>
<feature type="compositionally biased region" description="Low complexity" evidence="4">
    <location>
        <begin position="260"/>
        <end position="274"/>
    </location>
</feature>
<feature type="compositionally biased region" description="Basic and acidic residues" evidence="4">
    <location>
        <begin position="1077"/>
        <end position="1090"/>
    </location>
</feature>
<organism evidence="6 7">
    <name type="scientific">Diacronema lutheri</name>
    <name type="common">Unicellular marine alga</name>
    <name type="synonym">Monochrysis lutheri</name>
    <dbReference type="NCBI Taxonomy" id="2081491"/>
    <lineage>
        <taxon>Eukaryota</taxon>
        <taxon>Haptista</taxon>
        <taxon>Haptophyta</taxon>
        <taxon>Pavlovophyceae</taxon>
        <taxon>Pavlovales</taxon>
        <taxon>Pavlovaceae</taxon>
        <taxon>Diacronema</taxon>
    </lineage>
</organism>
<feature type="compositionally biased region" description="Basic and acidic residues" evidence="4">
    <location>
        <begin position="250"/>
        <end position="259"/>
    </location>
</feature>
<feature type="compositionally biased region" description="Basic and acidic residues" evidence="4">
    <location>
        <begin position="1123"/>
        <end position="1137"/>
    </location>
</feature>
<feature type="compositionally biased region" description="Acidic residues" evidence="4">
    <location>
        <begin position="844"/>
        <end position="853"/>
    </location>
</feature>
<comment type="subcellular location">
    <subcellularLocation>
        <location evidence="1">Nucleus</location>
    </subcellularLocation>
</comment>
<dbReference type="OrthoDB" id="310853at2759"/>
<dbReference type="CDD" id="cd00167">
    <property type="entry name" value="SANT"/>
    <property type="match status" value="1"/>
</dbReference>
<dbReference type="PANTHER" id="PTHR22940:SF4">
    <property type="entry name" value="PROTEIN TIMELESS HOMOLOG"/>
    <property type="match status" value="1"/>
</dbReference>
<dbReference type="Pfam" id="PF04821">
    <property type="entry name" value="TIMELESS"/>
    <property type="match status" value="1"/>
</dbReference>
<feature type="compositionally biased region" description="Basic and acidic residues" evidence="4">
    <location>
        <begin position="1052"/>
        <end position="1065"/>
    </location>
</feature>
<feature type="compositionally biased region" description="Basic and acidic residues" evidence="4">
    <location>
        <begin position="1001"/>
        <end position="1016"/>
    </location>
</feature>
<dbReference type="OMA" id="LTRNVAM"/>
<evidence type="ECO:0000256" key="4">
    <source>
        <dbReference type="SAM" id="MobiDB-lite"/>
    </source>
</evidence>
<feature type="region of interest" description="Disordered" evidence="4">
    <location>
        <begin position="812"/>
        <end position="904"/>
    </location>
</feature>
<feature type="region of interest" description="Disordered" evidence="4">
    <location>
        <begin position="250"/>
        <end position="274"/>
    </location>
</feature>
<comment type="caution">
    <text evidence="6">The sequence shown here is derived from an EMBL/GenBank/DDBJ whole genome shotgun (WGS) entry which is preliminary data.</text>
</comment>
<protein>
    <recommendedName>
        <fullName evidence="5">Timeless N-terminal domain-containing protein</fullName>
    </recommendedName>
</protein>
<evidence type="ECO:0000256" key="2">
    <source>
        <dbReference type="ARBA" id="ARBA00023242"/>
    </source>
</evidence>
<feature type="compositionally biased region" description="Acidic residues" evidence="4">
    <location>
        <begin position="867"/>
        <end position="876"/>
    </location>
</feature>
<feature type="compositionally biased region" description="Low complexity" evidence="4">
    <location>
        <begin position="1017"/>
        <end position="1043"/>
    </location>
</feature>
<dbReference type="InterPro" id="IPR044998">
    <property type="entry name" value="Timeless"/>
</dbReference>
<feature type="compositionally biased region" description="Gly residues" evidence="4">
    <location>
        <begin position="827"/>
        <end position="843"/>
    </location>
</feature>
<dbReference type="GO" id="GO:0043111">
    <property type="term" value="P:replication fork arrest"/>
    <property type="evidence" value="ECO:0007669"/>
    <property type="project" value="TreeGrafter"/>
</dbReference>
<evidence type="ECO:0000256" key="1">
    <source>
        <dbReference type="ARBA" id="ARBA00004123"/>
    </source>
</evidence>
<proteinExistence type="predicted"/>
<dbReference type="Proteomes" id="UP000751190">
    <property type="component" value="Unassembled WGS sequence"/>
</dbReference>
<feature type="region of interest" description="Disordered" evidence="4">
    <location>
        <begin position="948"/>
        <end position="1157"/>
    </location>
</feature>
<dbReference type="InterPro" id="IPR001005">
    <property type="entry name" value="SANT/Myb"/>
</dbReference>
<dbReference type="GO" id="GO:0031298">
    <property type="term" value="C:replication fork protection complex"/>
    <property type="evidence" value="ECO:0007669"/>
    <property type="project" value="TreeGrafter"/>
</dbReference>
<keyword evidence="7" id="KW-1185">Reference proteome</keyword>
<feature type="compositionally biased region" description="Acidic residues" evidence="4">
    <location>
        <begin position="1148"/>
        <end position="1157"/>
    </location>
</feature>
<evidence type="ECO:0000256" key="3">
    <source>
        <dbReference type="ARBA" id="ARBA00023306"/>
    </source>
</evidence>
<feature type="domain" description="Timeless N-terminal" evidence="5">
    <location>
        <begin position="27"/>
        <end position="309"/>
    </location>
</feature>
<accession>A0A8J6CEK3</accession>
<keyword evidence="3" id="KW-0131">Cell cycle</keyword>
<dbReference type="EMBL" id="JAGTXO010000002">
    <property type="protein sequence ID" value="KAG8469749.1"/>
    <property type="molecule type" value="Genomic_DNA"/>
</dbReference>
<keyword evidence="2" id="KW-0539">Nucleus</keyword>
<dbReference type="GO" id="GO:0006281">
    <property type="term" value="P:DNA repair"/>
    <property type="evidence" value="ECO:0007669"/>
    <property type="project" value="TreeGrafter"/>
</dbReference>
<dbReference type="GO" id="GO:0003677">
    <property type="term" value="F:DNA binding"/>
    <property type="evidence" value="ECO:0007669"/>
    <property type="project" value="TreeGrafter"/>
</dbReference>
<dbReference type="AlphaFoldDB" id="A0A8J6CEK3"/>
<dbReference type="InterPro" id="IPR006906">
    <property type="entry name" value="Timeless_N"/>
</dbReference>
<feature type="compositionally biased region" description="Basic residues" evidence="4">
    <location>
        <begin position="948"/>
        <end position="960"/>
    </location>
</feature>